<organism evidence="1">
    <name type="scientific">Kuenenia stuttgartiensis</name>
    <dbReference type="NCBI Taxonomy" id="174633"/>
    <lineage>
        <taxon>Bacteria</taxon>
        <taxon>Pseudomonadati</taxon>
        <taxon>Planctomycetota</taxon>
        <taxon>Candidatus Brocadiia</taxon>
        <taxon>Candidatus Brocadiales</taxon>
        <taxon>Candidatus Brocadiaceae</taxon>
        <taxon>Candidatus Kuenenia</taxon>
    </lineage>
</organism>
<dbReference type="KEGG" id="kst:KSMBR1_1987"/>
<keyword evidence="4" id="KW-1185">Reference proteome</keyword>
<evidence type="ECO:0000313" key="1">
    <source>
        <dbReference type="EMBL" id="CAJ71001.1"/>
    </source>
</evidence>
<reference evidence="1" key="2">
    <citation type="submission" date="2006-01" db="EMBL/GenBank/DDBJ databases">
        <authorList>
            <person name="Genoscope"/>
        </authorList>
    </citation>
    <scope>NUCLEOTIDE SEQUENCE</scope>
</reference>
<evidence type="ECO:0008006" key="6">
    <source>
        <dbReference type="Google" id="ProtNLM"/>
    </source>
</evidence>
<sequence length="133" mass="15635">MNKIEQIFDDYRMIAIIIYAEYEKEGIEFLTPDNFSQQLAYMKRPAGYTIQAHIHKPVPRNVKYTQETLFIKKGKVKINFYNEEKQYLDCRTLKAGDVILLVSGGHDFLMLEDTEMIEVKQGPYAGEEDKERF</sequence>
<accession>Q1PUU7</accession>
<gene>
    <name evidence="2" type="ORF">KsCSTR_02050</name>
    <name evidence="3" type="ORF">KSMBR1_1987</name>
    <name evidence="1" type="ORF">kustc0256</name>
</gene>
<reference evidence="2 5" key="5">
    <citation type="submission" date="2020-02" db="EMBL/GenBank/DDBJ databases">
        <title>Newly sequenced genome of strain CSTR1 showed variability in Candidatus Kuenenia stuttgartiensis genomes.</title>
        <authorList>
            <person name="Ding C."/>
            <person name="Adrian L."/>
        </authorList>
    </citation>
    <scope>NUCLEOTIDE SEQUENCE [LARGE SCALE GENOMIC DNA]</scope>
    <source>
        <strain evidence="2 5">CSTR1</strain>
    </source>
</reference>
<protein>
    <recommendedName>
        <fullName evidence="6">Cupin 2 conserved barrel domain-containing protein</fullName>
    </recommendedName>
</protein>
<dbReference type="Proteomes" id="UP000501926">
    <property type="component" value="Chromosome"/>
</dbReference>
<dbReference type="OrthoDB" id="9796518at2"/>
<dbReference type="SUPFAM" id="SSF51182">
    <property type="entry name" value="RmlC-like cupins"/>
    <property type="match status" value="1"/>
</dbReference>
<proteinExistence type="predicted"/>
<dbReference type="EMBL" id="LT934425">
    <property type="protein sequence ID" value="SOH04485.1"/>
    <property type="molecule type" value="Genomic_DNA"/>
</dbReference>
<dbReference type="Proteomes" id="UP000221734">
    <property type="component" value="Chromosome Kuenenia_stuttgartiensis_MBR1"/>
</dbReference>
<evidence type="ECO:0000313" key="2">
    <source>
        <dbReference type="EMBL" id="QII09584.1"/>
    </source>
</evidence>
<reference evidence="4" key="3">
    <citation type="submission" date="2017-10" db="EMBL/GenBank/DDBJ databases">
        <authorList>
            <person name="Frank J."/>
        </authorList>
    </citation>
    <scope>NUCLEOTIDE SEQUENCE [LARGE SCALE GENOMIC DNA]</scope>
</reference>
<dbReference type="RefSeq" id="WP_099325197.1">
    <property type="nucleotide sequence ID" value="NZ_CP049055.1"/>
</dbReference>
<name>Q1PUU7_KUEST</name>
<evidence type="ECO:0000313" key="4">
    <source>
        <dbReference type="Proteomes" id="UP000221734"/>
    </source>
</evidence>
<reference evidence="3" key="4">
    <citation type="submission" date="2017-10" db="EMBL/GenBank/DDBJ databases">
        <authorList>
            <person name="Banno H."/>
            <person name="Chua N.-H."/>
        </authorList>
    </citation>
    <scope>NUCLEOTIDE SEQUENCE [LARGE SCALE GENOMIC DNA]</scope>
    <source>
        <strain evidence="3">Kuenenia_mbr1_ru-nijmegen</strain>
    </source>
</reference>
<reference evidence="1" key="1">
    <citation type="journal article" date="2006" name="Nature">
        <title>Deciphering the evolution and metabolism of an anammox bacterium from a community genome.</title>
        <authorList>
            <person name="Strous M."/>
            <person name="Pelletier E."/>
            <person name="Mangenot S."/>
            <person name="Rattei T."/>
            <person name="Lehner A."/>
            <person name="Taylor M.W."/>
            <person name="Horn M."/>
            <person name="Daims H."/>
            <person name="Bartol-Mavel D."/>
            <person name="Wincker P."/>
            <person name="Barbe V."/>
            <person name="Fonknechten N."/>
            <person name="Vallenet D."/>
            <person name="Segurens B."/>
            <person name="Schenowitz-Truong C."/>
            <person name="Medigue C."/>
            <person name="Collingro A."/>
            <person name="Snel B."/>
            <person name="Dutilh B.E."/>
            <person name="OpDenCamp H.J.M."/>
            <person name="vanDerDrift C."/>
            <person name="Cirpus I."/>
            <person name="vanDePas-Schoonen K.T."/>
            <person name="Harhangi H.R."/>
            <person name="vanNiftrik L."/>
            <person name="Schmid M."/>
            <person name="Keltjens J."/>
            <person name="vanDeVossenberg J."/>
            <person name="Kartal B."/>
            <person name="Meier H."/>
            <person name="Frishman D."/>
            <person name="Huynen M.A."/>
            <person name="Mewes H."/>
            <person name="Weissenbach J."/>
            <person name="Jetten M.S.M."/>
            <person name="Wagner M."/>
            <person name="LePaslier D."/>
        </authorList>
    </citation>
    <scope>NUCLEOTIDE SEQUENCE</scope>
</reference>
<dbReference type="InterPro" id="IPR011051">
    <property type="entry name" value="RmlC_Cupin_sf"/>
</dbReference>
<evidence type="ECO:0000313" key="5">
    <source>
        <dbReference type="Proteomes" id="UP000501926"/>
    </source>
</evidence>
<evidence type="ECO:0000313" key="3">
    <source>
        <dbReference type="EMBL" id="SOH04485.1"/>
    </source>
</evidence>
<dbReference type="AlphaFoldDB" id="Q1PUU7"/>
<dbReference type="EMBL" id="CP049055">
    <property type="protein sequence ID" value="QII09584.1"/>
    <property type="molecule type" value="Genomic_DNA"/>
</dbReference>
<dbReference type="EMBL" id="CT573073">
    <property type="protein sequence ID" value="CAJ71001.1"/>
    <property type="molecule type" value="Genomic_DNA"/>
</dbReference>